<evidence type="ECO:0000256" key="1">
    <source>
        <dbReference type="SAM" id="MobiDB-lite"/>
    </source>
</evidence>
<protein>
    <submittedName>
        <fullName evidence="2">Histidine kinase</fullName>
    </submittedName>
</protein>
<proteinExistence type="predicted"/>
<dbReference type="Pfam" id="PF07459">
    <property type="entry name" value="CTX_RstB"/>
    <property type="match status" value="1"/>
</dbReference>
<dbReference type="InterPro" id="IPR010008">
    <property type="entry name" value="Vibrio_Phage_CTX_RstB"/>
</dbReference>
<feature type="region of interest" description="Disordered" evidence="1">
    <location>
        <begin position="81"/>
        <end position="102"/>
    </location>
</feature>
<dbReference type="AlphaFoldDB" id="A0A844NW15"/>
<gene>
    <name evidence="2" type="ORF">GNQ48_32865</name>
</gene>
<keyword evidence="2" id="KW-0418">Kinase</keyword>
<sequence length="102" mass="11174">MPFVYLGLTRDAGTSKKTGNAYDISVVHFAVDATQSTRPDRKFALGLEPQNLPIAPEAVSQFQRLEPLSSVNFEFEPDPRNMQRNRICGVKPLPKAAGQAAS</sequence>
<dbReference type="Proteomes" id="UP000433532">
    <property type="component" value="Unassembled WGS sequence"/>
</dbReference>
<dbReference type="EMBL" id="WOAD01000098">
    <property type="protein sequence ID" value="MUI39743.1"/>
    <property type="molecule type" value="Genomic_DNA"/>
</dbReference>
<name>A0A844NW15_PSEAI</name>
<dbReference type="GO" id="GO:0016301">
    <property type="term" value="F:kinase activity"/>
    <property type="evidence" value="ECO:0007669"/>
    <property type="project" value="UniProtKB-KW"/>
</dbReference>
<reference evidence="2 3" key="1">
    <citation type="submission" date="2019-11" db="EMBL/GenBank/DDBJ databases">
        <title>Genomes of ocular Pseudomonas aeruginosa isolates.</title>
        <authorList>
            <person name="Khan M."/>
            <person name="Rice S.A."/>
            <person name="Willcox M.D.P."/>
            <person name="Stapleton F."/>
        </authorList>
    </citation>
    <scope>NUCLEOTIDE SEQUENCE [LARGE SCALE GENOMIC DNA]</scope>
    <source>
        <strain evidence="2 3">PA221</strain>
    </source>
</reference>
<accession>A0A844NW15</accession>
<evidence type="ECO:0000313" key="2">
    <source>
        <dbReference type="EMBL" id="MUI39743.1"/>
    </source>
</evidence>
<evidence type="ECO:0000313" key="3">
    <source>
        <dbReference type="Proteomes" id="UP000433532"/>
    </source>
</evidence>
<keyword evidence="2" id="KW-0808">Transferase</keyword>
<organism evidence="2 3">
    <name type="scientific">Pseudomonas aeruginosa</name>
    <dbReference type="NCBI Taxonomy" id="287"/>
    <lineage>
        <taxon>Bacteria</taxon>
        <taxon>Pseudomonadati</taxon>
        <taxon>Pseudomonadota</taxon>
        <taxon>Gammaproteobacteria</taxon>
        <taxon>Pseudomonadales</taxon>
        <taxon>Pseudomonadaceae</taxon>
        <taxon>Pseudomonas</taxon>
    </lineage>
</organism>
<comment type="caution">
    <text evidence="2">The sequence shown here is derived from an EMBL/GenBank/DDBJ whole genome shotgun (WGS) entry which is preliminary data.</text>
</comment>
<dbReference type="RefSeq" id="WP_155712974.1">
    <property type="nucleotide sequence ID" value="NZ_WOAD01000098.1"/>
</dbReference>